<dbReference type="Proteomes" id="UP000321532">
    <property type="component" value="Unassembled WGS sequence"/>
</dbReference>
<dbReference type="AlphaFoldDB" id="A0A512B6T1"/>
<dbReference type="GO" id="GO:0015074">
    <property type="term" value="P:DNA integration"/>
    <property type="evidence" value="ECO:0007669"/>
    <property type="project" value="InterPro"/>
</dbReference>
<proteinExistence type="predicted"/>
<dbReference type="PANTHER" id="PTHR46889:SF4">
    <property type="entry name" value="TRANSPOSASE INSO FOR INSERTION SEQUENCE ELEMENT IS911B-RELATED"/>
    <property type="match status" value="1"/>
</dbReference>
<reference evidence="2 3" key="1">
    <citation type="submission" date="2019-07" db="EMBL/GenBank/DDBJ databases">
        <title>Whole genome shotgun sequence of Adhaeribacter aerolatus NBRC 106133.</title>
        <authorList>
            <person name="Hosoyama A."/>
            <person name="Uohara A."/>
            <person name="Ohji S."/>
            <person name="Ichikawa N."/>
        </authorList>
    </citation>
    <scope>NUCLEOTIDE SEQUENCE [LARGE SCALE GENOMIC DNA]</scope>
    <source>
        <strain evidence="2 3">NBRC 106133</strain>
    </source>
</reference>
<dbReference type="Pfam" id="PF13276">
    <property type="entry name" value="HTH_21"/>
    <property type="match status" value="1"/>
</dbReference>
<name>A0A512B6T1_9BACT</name>
<comment type="caution">
    <text evidence="2">The sequence shown here is derived from an EMBL/GenBank/DDBJ whole genome shotgun (WGS) entry which is preliminary data.</text>
</comment>
<dbReference type="InterPro" id="IPR036397">
    <property type="entry name" value="RNaseH_sf"/>
</dbReference>
<dbReference type="OrthoDB" id="936265at2"/>
<dbReference type="NCBIfam" id="NF033516">
    <property type="entry name" value="transpos_IS3"/>
    <property type="match status" value="1"/>
</dbReference>
<dbReference type="InterPro" id="IPR001584">
    <property type="entry name" value="Integrase_cat-core"/>
</dbReference>
<keyword evidence="3" id="KW-1185">Reference proteome</keyword>
<gene>
    <name evidence="2" type="ORF">AAE02nite_51610</name>
</gene>
<dbReference type="PROSITE" id="PS50994">
    <property type="entry name" value="INTEGRASE"/>
    <property type="match status" value="1"/>
</dbReference>
<dbReference type="InterPro" id="IPR012337">
    <property type="entry name" value="RNaseH-like_sf"/>
</dbReference>
<dbReference type="EMBL" id="BJYS01000084">
    <property type="protein sequence ID" value="GEO07497.1"/>
    <property type="molecule type" value="Genomic_DNA"/>
</dbReference>
<dbReference type="Gene3D" id="3.30.420.10">
    <property type="entry name" value="Ribonuclease H-like superfamily/Ribonuclease H"/>
    <property type="match status" value="1"/>
</dbReference>
<sequence length="273" mass="31682">MERKLLVSPKDTLSIRQQCNLLCLCRASFYYVPKQENATNLKMMQLLDAHILQEPTAGVLTMQSMLAERGYKAGYERVRRLMRLANIRPIYPRKHLTQLGDKKYIYPYLLRNLTVERVNQVWAIDITYVPLAKGFMYLTAVIDVYSRYLVGWGLSNTLDAEASLQVLKTAVVEHGKPAIVNSDQGSQFTCQQYVDYLKDEQISISMDGKGRALDNIYIERFWRTIKYQHIYLNPADDGITLYQGISRWIEKYNQKPHQGINRNKPVNLYQMAA</sequence>
<dbReference type="InterPro" id="IPR048020">
    <property type="entry name" value="Transpos_IS3"/>
</dbReference>
<protein>
    <submittedName>
        <fullName evidence="2">Transposase</fullName>
    </submittedName>
</protein>
<dbReference type="RefSeq" id="WP_146905862.1">
    <property type="nucleotide sequence ID" value="NZ_BJYS01000084.1"/>
</dbReference>
<evidence type="ECO:0000313" key="2">
    <source>
        <dbReference type="EMBL" id="GEO07497.1"/>
    </source>
</evidence>
<dbReference type="SUPFAM" id="SSF53098">
    <property type="entry name" value="Ribonuclease H-like"/>
    <property type="match status" value="1"/>
</dbReference>
<dbReference type="Pfam" id="PF00665">
    <property type="entry name" value="rve"/>
    <property type="match status" value="1"/>
</dbReference>
<dbReference type="InterPro" id="IPR025948">
    <property type="entry name" value="HTH-like_dom"/>
</dbReference>
<organism evidence="2 3">
    <name type="scientific">Adhaeribacter aerolatus</name>
    <dbReference type="NCBI Taxonomy" id="670289"/>
    <lineage>
        <taxon>Bacteria</taxon>
        <taxon>Pseudomonadati</taxon>
        <taxon>Bacteroidota</taxon>
        <taxon>Cytophagia</taxon>
        <taxon>Cytophagales</taxon>
        <taxon>Hymenobacteraceae</taxon>
        <taxon>Adhaeribacter</taxon>
    </lineage>
</organism>
<dbReference type="GO" id="GO:0003676">
    <property type="term" value="F:nucleic acid binding"/>
    <property type="evidence" value="ECO:0007669"/>
    <property type="project" value="InterPro"/>
</dbReference>
<evidence type="ECO:0000313" key="3">
    <source>
        <dbReference type="Proteomes" id="UP000321532"/>
    </source>
</evidence>
<feature type="domain" description="Integrase catalytic" evidence="1">
    <location>
        <begin position="103"/>
        <end position="273"/>
    </location>
</feature>
<dbReference type="PANTHER" id="PTHR46889">
    <property type="entry name" value="TRANSPOSASE INSF FOR INSERTION SEQUENCE IS3B-RELATED"/>
    <property type="match status" value="1"/>
</dbReference>
<accession>A0A512B6T1</accession>
<dbReference type="InterPro" id="IPR050900">
    <property type="entry name" value="Transposase_IS3/IS150/IS904"/>
</dbReference>
<evidence type="ECO:0000259" key="1">
    <source>
        <dbReference type="PROSITE" id="PS50994"/>
    </source>
</evidence>